<accession>A0A1B2AMV7</accession>
<evidence type="ECO:0008006" key="3">
    <source>
        <dbReference type="Google" id="ProtNLM"/>
    </source>
</evidence>
<gene>
    <name evidence="1" type="ORF">UNOSLW4_0070</name>
</gene>
<dbReference type="EMBL" id="KX449363">
    <property type="protein sequence ID" value="ANY29029.1"/>
    <property type="molecule type" value="Genomic_DNA"/>
</dbReference>
<reference evidence="1 2" key="1">
    <citation type="submission" date="2016-06" db="EMBL/GenBank/DDBJ databases">
        <title>Complete Genome Sequences of Pseudomonas fluorescens Bacteriophages Isolated from Omaha, NE Freshwater Samples.</title>
        <authorList>
            <person name="Lu G."/>
            <person name="Luhr J."/>
            <person name="Stoecklein A."/>
            <person name="Warner P."/>
            <person name="Tapprich W."/>
        </authorList>
    </citation>
    <scope>NUCLEOTIDE SEQUENCE [LARGE SCALE GENOMIC DNA]</scope>
</reference>
<sequence>MTNNVTLLALTSVRGRSGKDTLLEQLALTGLKPARVAFGDILKEECDRDLATYWNEPEKLLDWFHSDMKDVPQATLRIRELPEGPYKEWLMYKAERPDPSEDWMNVNRTPRWHLQQYGTNYRRNFLKDPDVWLNAGLKAIEDLASLGETLIVVTDLRQRNEYVALAKLAGQLHTRGVGFKFTTVATVRLHRMWFVPGVDDASYHVTDLDLIGHFMNAVVLNHWGDPAGMVRQLKEQLGGAL</sequence>
<dbReference type="Gene3D" id="3.40.50.300">
    <property type="entry name" value="P-loop containing nucleotide triphosphate hydrolases"/>
    <property type="match status" value="1"/>
</dbReference>
<protein>
    <recommendedName>
        <fullName evidence="3">Deoxynucleotide monophosphate kinase</fullName>
    </recommendedName>
</protein>
<evidence type="ECO:0000313" key="1">
    <source>
        <dbReference type="EMBL" id="ANY29029.1"/>
    </source>
</evidence>
<organism evidence="1 2">
    <name type="scientific">Pseudomonas phage UNO-SLW4</name>
    <dbReference type="NCBI Taxonomy" id="1874531"/>
    <lineage>
        <taxon>Viruses</taxon>
        <taxon>Duplodnaviria</taxon>
        <taxon>Heunggongvirae</taxon>
        <taxon>Uroviricota</taxon>
        <taxon>Caudoviricetes</taxon>
        <taxon>Autographivirales</taxon>
        <taxon>Autotranscriptaviridae</taxon>
        <taxon>Studiervirinae</taxon>
        <taxon>Unosvirus</taxon>
        <taxon>Unosvirus UNOSLW1</taxon>
        <taxon>Pifdecavirus UNOSLW1</taxon>
    </lineage>
</organism>
<evidence type="ECO:0000313" key="2">
    <source>
        <dbReference type="Proteomes" id="UP000230494"/>
    </source>
</evidence>
<proteinExistence type="predicted"/>
<name>A0A1B2AMV7_9CAUD</name>
<dbReference type="InterPro" id="IPR027417">
    <property type="entry name" value="P-loop_NTPase"/>
</dbReference>
<dbReference type="Proteomes" id="UP000230494">
    <property type="component" value="Segment"/>
</dbReference>